<evidence type="ECO:0000313" key="3">
    <source>
        <dbReference type="Proteomes" id="UP000266183"/>
    </source>
</evidence>
<sequence length="344" mass="39368">MRKGITVLYLFVLLAGFSLKAQTDHSGIAVTDKFIWVSTGRLHKFDKTTGERLEKNSGSSVTYFLMTKDHKGNLVVAGSDHNIWRHIDQTNTREVLARFNGRPYGMVLDSRDNIYFITDKGIEEEQTGEVYFSNVSLNNQIRIRDNWGNPYCYYIDKQDRIWLGFGYGEWGGNLFIFDTVSKTFLTPDLNDFRIALWPIKSFFEDNDAVYASAGLQHMMTSGIIVRFDNLKASVLLESREKMKDGNMAPGEYIGPATFSPADSSIWFYSQHGVFKGNKNKDLSKLENWQLIFKPKLSWQYGQPYAVGSPMNVTRLIAIDKTRFVLLSVNDGAFYYDGTQFKKLD</sequence>
<accession>A0A385SP33</accession>
<keyword evidence="1" id="KW-0732">Signal</keyword>
<feature type="signal peptide" evidence="1">
    <location>
        <begin position="1"/>
        <end position="21"/>
    </location>
</feature>
<dbReference type="InterPro" id="IPR015943">
    <property type="entry name" value="WD40/YVTN_repeat-like_dom_sf"/>
</dbReference>
<keyword evidence="3" id="KW-1185">Reference proteome</keyword>
<reference evidence="3" key="1">
    <citation type="submission" date="2018-09" db="EMBL/GenBank/DDBJ databases">
        <title>Chryseolinea sp. KIS68-18 isolated from soil.</title>
        <authorList>
            <person name="Weon H.-Y."/>
            <person name="Kwon S.-W."/>
            <person name="Lee S.A."/>
        </authorList>
    </citation>
    <scope>NUCLEOTIDE SEQUENCE [LARGE SCALE GENOMIC DNA]</scope>
    <source>
        <strain evidence="3">KIS68-18</strain>
    </source>
</reference>
<organism evidence="2 3">
    <name type="scientific">Chryseolinea soli</name>
    <dbReference type="NCBI Taxonomy" id="2321403"/>
    <lineage>
        <taxon>Bacteria</taxon>
        <taxon>Pseudomonadati</taxon>
        <taxon>Bacteroidota</taxon>
        <taxon>Cytophagia</taxon>
        <taxon>Cytophagales</taxon>
        <taxon>Fulvivirgaceae</taxon>
        <taxon>Chryseolinea</taxon>
    </lineage>
</organism>
<gene>
    <name evidence="2" type="ORF">D4L85_19415</name>
</gene>
<proteinExistence type="predicted"/>
<dbReference type="EMBL" id="CP032382">
    <property type="protein sequence ID" value="AYB32612.1"/>
    <property type="molecule type" value="Genomic_DNA"/>
</dbReference>
<dbReference type="Gene3D" id="2.130.10.10">
    <property type="entry name" value="YVTN repeat-like/Quinoprotein amine dehydrogenase"/>
    <property type="match status" value="1"/>
</dbReference>
<evidence type="ECO:0000256" key="1">
    <source>
        <dbReference type="SAM" id="SignalP"/>
    </source>
</evidence>
<name>A0A385SP33_9BACT</name>
<dbReference type="AlphaFoldDB" id="A0A385SP33"/>
<dbReference type="OrthoDB" id="1325014at2"/>
<evidence type="ECO:0000313" key="2">
    <source>
        <dbReference type="EMBL" id="AYB32612.1"/>
    </source>
</evidence>
<dbReference type="SUPFAM" id="SSF63829">
    <property type="entry name" value="Calcium-dependent phosphotriesterase"/>
    <property type="match status" value="1"/>
</dbReference>
<dbReference type="KEGG" id="chk:D4L85_19415"/>
<protein>
    <submittedName>
        <fullName evidence="2">Uncharacterized protein</fullName>
    </submittedName>
</protein>
<dbReference type="Proteomes" id="UP000266183">
    <property type="component" value="Chromosome"/>
</dbReference>
<feature type="chain" id="PRO_5017193556" evidence="1">
    <location>
        <begin position="22"/>
        <end position="344"/>
    </location>
</feature>
<dbReference type="RefSeq" id="WP_119755864.1">
    <property type="nucleotide sequence ID" value="NZ_CP032382.1"/>
</dbReference>